<dbReference type="GO" id="GO:0006355">
    <property type="term" value="P:regulation of DNA-templated transcription"/>
    <property type="evidence" value="ECO:0007669"/>
    <property type="project" value="InterPro"/>
</dbReference>
<sequence>MSVATDTTGAASKPSMPARIELKTNAKVKAELERAAAISGISLTAFVIQQAADAAKRIVNEADTVRLNEEAWQKLNEVIDTPPQPTQALKDLMKL</sequence>
<protein>
    <submittedName>
        <fullName evidence="3">DUF1778 domain-containing protein</fullName>
    </submittedName>
</protein>
<dbReference type="Pfam" id="PF08681">
    <property type="entry name" value="TacA1"/>
    <property type="match status" value="1"/>
</dbReference>
<comment type="caution">
    <text evidence="3">The sequence shown here is derived from an EMBL/GenBank/DDBJ whole genome shotgun (WGS) entry which is preliminary data.</text>
</comment>
<name>A0A432VPT6_9GAMM</name>
<accession>A0A432VPT6</accession>
<dbReference type="OrthoDB" id="6506946at2"/>
<keyword evidence="1" id="KW-1277">Toxin-antitoxin system</keyword>
<dbReference type="SUPFAM" id="SSF47598">
    <property type="entry name" value="Ribbon-helix-helix"/>
    <property type="match status" value="1"/>
</dbReference>
<keyword evidence="4" id="KW-1185">Reference proteome</keyword>
<organism evidence="3 4">
    <name type="scientific">Aliidiomarina iranensis</name>
    <dbReference type="NCBI Taxonomy" id="1434071"/>
    <lineage>
        <taxon>Bacteria</taxon>
        <taxon>Pseudomonadati</taxon>
        <taxon>Pseudomonadota</taxon>
        <taxon>Gammaproteobacteria</taxon>
        <taxon>Alteromonadales</taxon>
        <taxon>Idiomarinaceae</taxon>
        <taxon>Aliidiomarina</taxon>
    </lineage>
</organism>
<dbReference type="InterPro" id="IPR014795">
    <property type="entry name" value="TacA_1-like"/>
</dbReference>
<dbReference type="Proteomes" id="UP000288395">
    <property type="component" value="Unassembled WGS sequence"/>
</dbReference>
<gene>
    <name evidence="3" type="ORF">CWE08_11755</name>
</gene>
<dbReference type="RefSeq" id="WP_126768445.1">
    <property type="nucleotide sequence ID" value="NZ_PIPJ01000014.1"/>
</dbReference>
<evidence type="ECO:0000313" key="3">
    <source>
        <dbReference type="EMBL" id="RUO18191.1"/>
    </source>
</evidence>
<proteinExistence type="inferred from homology"/>
<evidence type="ECO:0000256" key="2">
    <source>
        <dbReference type="ARBA" id="ARBA00049988"/>
    </source>
</evidence>
<dbReference type="InterPro" id="IPR010985">
    <property type="entry name" value="Ribbon_hlx_hlx"/>
</dbReference>
<dbReference type="AlphaFoldDB" id="A0A432VPT6"/>
<dbReference type="EMBL" id="PIPJ01000014">
    <property type="protein sequence ID" value="RUO18191.1"/>
    <property type="molecule type" value="Genomic_DNA"/>
</dbReference>
<dbReference type="Gene3D" id="1.20.5.780">
    <property type="entry name" value="Single helix bin"/>
    <property type="match status" value="1"/>
</dbReference>
<reference evidence="4" key="1">
    <citation type="journal article" date="2018" name="Front. Microbiol.">
        <title>Genome-Based Analysis Reveals the Taxonomy and Diversity of the Family Idiomarinaceae.</title>
        <authorList>
            <person name="Liu Y."/>
            <person name="Lai Q."/>
            <person name="Shao Z."/>
        </authorList>
    </citation>
    <scope>NUCLEOTIDE SEQUENCE [LARGE SCALE GENOMIC DNA]</scope>
    <source>
        <strain evidence="4">GBPy7</strain>
    </source>
</reference>
<evidence type="ECO:0000256" key="1">
    <source>
        <dbReference type="ARBA" id="ARBA00022649"/>
    </source>
</evidence>
<dbReference type="PANTHER" id="PTHR35401">
    <property type="entry name" value="COPG FAMILY HELIX-TURN-HELIX PROTEIN-RELATED-RELATED"/>
    <property type="match status" value="1"/>
</dbReference>
<dbReference type="PANTHER" id="PTHR35401:SF2">
    <property type="entry name" value="ABC-TYPE TRANSPORT SYSTEM"/>
    <property type="match status" value="1"/>
</dbReference>
<evidence type="ECO:0000313" key="4">
    <source>
        <dbReference type="Proteomes" id="UP000288395"/>
    </source>
</evidence>
<comment type="similarity">
    <text evidence="2">Belongs to the TacA antitoxin family.</text>
</comment>